<accession>A0A515EQP8</accession>
<dbReference type="KEGG" id="rhg:EXZ61_12920"/>
<sequence>MQNIMNSLALYDFLKISYTPDQIFGILSSVHPSIIENNKVNTKSDNYFYPPSSKSKIGLLIDYENWLMSDPNKYDWKLRLLLELFRVGIDFLAEDAKKNKLSKPNTMTIVSEKRGVLDVWKLIEVEGSVCVSTLTDWSEFDKLVEQVKKVV</sequence>
<keyword evidence="2" id="KW-1185">Reference proteome</keyword>
<protein>
    <submittedName>
        <fullName evidence="1">Uncharacterized protein</fullName>
    </submittedName>
</protein>
<dbReference type="Proteomes" id="UP000317365">
    <property type="component" value="Chromosome"/>
</dbReference>
<name>A0A515EQP8_9BURK</name>
<gene>
    <name evidence="1" type="ORF">EXZ61_12920</name>
</gene>
<evidence type="ECO:0000313" key="1">
    <source>
        <dbReference type="EMBL" id="QDL54993.1"/>
    </source>
</evidence>
<reference evidence="2" key="1">
    <citation type="submission" date="2019-02" db="EMBL/GenBank/DDBJ databases">
        <title>Complete genome sequence of Rhodoferax sp. Gr-4.</title>
        <authorList>
            <person name="Jin L."/>
        </authorList>
    </citation>
    <scope>NUCLEOTIDE SEQUENCE [LARGE SCALE GENOMIC DNA]</scope>
    <source>
        <strain evidence="2">Gr-4</strain>
    </source>
</reference>
<reference evidence="2" key="2">
    <citation type="journal article" date="2020" name="Int. J. Syst. Evol. Microbiol.">
        <title>Genomic insights into a novel species Rhodoferax aquaticus sp. nov., isolated from freshwater.</title>
        <authorList>
            <person name="Li T."/>
            <person name="Zhuo Y."/>
            <person name="Jin C.Z."/>
            <person name="Wu X."/>
            <person name="Ko S.R."/>
            <person name="Jin F.J."/>
            <person name="Ahn C.Y."/>
            <person name="Oh H.M."/>
            <person name="Lee H.G."/>
            <person name="Jin L."/>
        </authorList>
    </citation>
    <scope>NUCLEOTIDE SEQUENCE [LARGE SCALE GENOMIC DNA]</scope>
    <source>
        <strain evidence="2">Gr-4</strain>
    </source>
</reference>
<proteinExistence type="predicted"/>
<evidence type="ECO:0000313" key="2">
    <source>
        <dbReference type="Proteomes" id="UP000317365"/>
    </source>
</evidence>
<dbReference type="EMBL" id="CP036282">
    <property type="protein sequence ID" value="QDL54993.1"/>
    <property type="molecule type" value="Genomic_DNA"/>
</dbReference>
<organism evidence="1 2">
    <name type="scientific">Rhodoferax aquaticus</name>
    <dbReference type="NCBI Taxonomy" id="2527691"/>
    <lineage>
        <taxon>Bacteria</taxon>
        <taxon>Pseudomonadati</taxon>
        <taxon>Pseudomonadota</taxon>
        <taxon>Betaproteobacteria</taxon>
        <taxon>Burkholderiales</taxon>
        <taxon>Comamonadaceae</taxon>
        <taxon>Rhodoferax</taxon>
    </lineage>
</organism>
<dbReference type="AlphaFoldDB" id="A0A515EQP8"/>
<dbReference type="RefSeq" id="WP_142812153.1">
    <property type="nucleotide sequence ID" value="NZ_CP036282.1"/>
</dbReference>